<gene>
    <name evidence="6" type="ORF">FZ040_11335</name>
</gene>
<organism evidence="6 7">
    <name type="scientific">Selenomonas ruminis</name>
    <dbReference type="NCBI Taxonomy" id="2593411"/>
    <lineage>
        <taxon>Bacteria</taxon>
        <taxon>Bacillati</taxon>
        <taxon>Bacillota</taxon>
        <taxon>Negativicutes</taxon>
        <taxon>Selenomonadales</taxon>
        <taxon>Selenomonadaceae</taxon>
        <taxon>Selenomonas</taxon>
    </lineage>
</organism>
<comment type="caution">
    <text evidence="6">The sequence shown here is derived from an EMBL/GenBank/DDBJ whole genome shotgun (WGS) entry which is preliminary data.</text>
</comment>
<evidence type="ECO:0000256" key="3">
    <source>
        <dbReference type="ARBA" id="ARBA00023163"/>
    </source>
</evidence>
<keyword evidence="2" id="KW-0238">DNA-binding</keyword>
<evidence type="ECO:0000259" key="5">
    <source>
        <dbReference type="PROSITE" id="PS51464"/>
    </source>
</evidence>
<evidence type="ECO:0000313" key="6">
    <source>
        <dbReference type="EMBL" id="TYZ20791.1"/>
    </source>
</evidence>
<dbReference type="SUPFAM" id="SSF53697">
    <property type="entry name" value="SIS domain"/>
    <property type="match status" value="1"/>
</dbReference>
<keyword evidence="1" id="KW-0805">Transcription regulation</keyword>
<evidence type="ECO:0000256" key="1">
    <source>
        <dbReference type="ARBA" id="ARBA00023015"/>
    </source>
</evidence>
<accession>A0A5D6VXF2</accession>
<dbReference type="PROSITE" id="PS51464">
    <property type="entry name" value="SIS"/>
    <property type="match status" value="1"/>
</dbReference>
<feature type="domain" description="HTH rpiR-type" evidence="4">
    <location>
        <begin position="1"/>
        <end position="77"/>
    </location>
</feature>
<evidence type="ECO:0000256" key="2">
    <source>
        <dbReference type="ARBA" id="ARBA00023125"/>
    </source>
</evidence>
<dbReference type="GO" id="GO:0097367">
    <property type="term" value="F:carbohydrate derivative binding"/>
    <property type="evidence" value="ECO:0007669"/>
    <property type="project" value="InterPro"/>
</dbReference>
<evidence type="ECO:0000259" key="4">
    <source>
        <dbReference type="PROSITE" id="PS51071"/>
    </source>
</evidence>
<dbReference type="PANTHER" id="PTHR30514:SF1">
    <property type="entry name" value="HTH-TYPE TRANSCRIPTIONAL REGULATOR HEXR-RELATED"/>
    <property type="match status" value="1"/>
</dbReference>
<proteinExistence type="predicted"/>
<evidence type="ECO:0000313" key="7">
    <source>
        <dbReference type="Proteomes" id="UP000323646"/>
    </source>
</evidence>
<dbReference type="Pfam" id="PF01380">
    <property type="entry name" value="SIS"/>
    <property type="match status" value="1"/>
</dbReference>
<dbReference type="InterPro" id="IPR001347">
    <property type="entry name" value="SIS_dom"/>
</dbReference>
<dbReference type="InterPro" id="IPR035472">
    <property type="entry name" value="RpiR-like_SIS"/>
</dbReference>
<feature type="domain" description="SIS" evidence="5">
    <location>
        <begin position="107"/>
        <end position="250"/>
    </location>
</feature>
<sequence length="262" mass="30703">MRLEEIINRHMKDLNETDMAVWKYILQHRREARHISIHELARACAVSSTTIVRFAQKLGFDGFGELKAVMKMEEPAKSFYHEDVLQDMQGFYNQTGEKIFARNFDSASRLIREANRVYAFASGYVQSNVVQELKRLFFYDNVLIYEIRGGEEFRSVIRNATKDDLFIFVSLSGETPAVVDFARQLQIRELPLISITKLHDNTLASLSTVNLYVSPARFQIYDNDDEHTAFQSMMPYFMLVEIWYVKYRIYCESLERRSLDTP</sequence>
<dbReference type="InterPro" id="IPR009057">
    <property type="entry name" value="Homeodomain-like_sf"/>
</dbReference>
<keyword evidence="7" id="KW-1185">Reference proteome</keyword>
<name>A0A5D6VXF2_9FIRM</name>
<dbReference type="GO" id="GO:0003677">
    <property type="term" value="F:DNA binding"/>
    <property type="evidence" value="ECO:0007669"/>
    <property type="project" value="UniProtKB-KW"/>
</dbReference>
<dbReference type="AlphaFoldDB" id="A0A5D6VXF2"/>
<dbReference type="OrthoDB" id="3684496at2"/>
<dbReference type="PROSITE" id="PS51071">
    <property type="entry name" value="HTH_RPIR"/>
    <property type="match status" value="1"/>
</dbReference>
<dbReference type="GO" id="GO:0003700">
    <property type="term" value="F:DNA-binding transcription factor activity"/>
    <property type="evidence" value="ECO:0007669"/>
    <property type="project" value="InterPro"/>
</dbReference>
<dbReference type="RefSeq" id="WP_149172085.1">
    <property type="nucleotide sequence ID" value="NZ_VTOY01000012.1"/>
</dbReference>
<dbReference type="Pfam" id="PF01418">
    <property type="entry name" value="HTH_6"/>
    <property type="match status" value="1"/>
</dbReference>
<dbReference type="Gene3D" id="3.40.50.10490">
    <property type="entry name" value="Glucose-6-phosphate isomerase like protein, domain 1"/>
    <property type="match status" value="1"/>
</dbReference>
<dbReference type="InterPro" id="IPR036388">
    <property type="entry name" value="WH-like_DNA-bd_sf"/>
</dbReference>
<keyword evidence="3" id="KW-0804">Transcription</keyword>
<dbReference type="InterPro" id="IPR047640">
    <property type="entry name" value="RpiR-like"/>
</dbReference>
<dbReference type="Proteomes" id="UP000323646">
    <property type="component" value="Unassembled WGS sequence"/>
</dbReference>
<dbReference type="InterPro" id="IPR046348">
    <property type="entry name" value="SIS_dom_sf"/>
</dbReference>
<reference evidence="6 7" key="1">
    <citation type="submission" date="2019-08" db="EMBL/GenBank/DDBJ databases">
        <title>Selenomonas sp. mPRGC5 and Selenomonas sp. mPRGC8 isolated from ruminal fluid of dairy goat (Capra hircus).</title>
        <authorList>
            <person name="Poothong S."/>
            <person name="Nuengjamnong C."/>
            <person name="Tanasupawat S."/>
        </authorList>
    </citation>
    <scope>NUCLEOTIDE SEQUENCE [LARGE SCALE GENOMIC DNA]</scope>
    <source>
        <strain evidence="7">mPRGC5</strain>
    </source>
</reference>
<dbReference type="EMBL" id="VTOY01000012">
    <property type="protein sequence ID" value="TYZ20791.1"/>
    <property type="molecule type" value="Genomic_DNA"/>
</dbReference>
<dbReference type="CDD" id="cd05013">
    <property type="entry name" value="SIS_RpiR"/>
    <property type="match status" value="1"/>
</dbReference>
<dbReference type="PANTHER" id="PTHR30514">
    <property type="entry name" value="GLUCOKINASE"/>
    <property type="match status" value="1"/>
</dbReference>
<dbReference type="GO" id="GO:1901135">
    <property type="term" value="P:carbohydrate derivative metabolic process"/>
    <property type="evidence" value="ECO:0007669"/>
    <property type="project" value="InterPro"/>
</dbReference>
<protein>
    <submittedName>
        <fullName evidence="6">MurR/RpiR family transcriptional regulator</fullName>
    </submittedName>
</protein>
<dbReference type="Gene3D" id="1.10.10.10">
    <property type="entry name" value="Winged helix-like DNA-binding domain superfamily/Winged helix DNA-binding domain"/>
    <property type="match status" value="1"/>
</dbReference>
<dbReference type="SUPFAM" id="SSF46689">
    <property type="entry name" value="Homeodomain-like"/>
    <property type="match status" value="1"/>
</dbReference>
<dbReference type="InterPro" id="IPR000281">
    <property type="entry name" value="HTH_RpiR"/>
</dbReference>